<dbReference type="Pfam" id="PF08125">
    <property type="entry name" value="Mannitol_dh_C"/>
    <property type="match status" value="1"/>
</dbReference>
<dbReference type="InterPro" id="IPR013118">
    <property type="entry name" value="Mannitol_DH_C"/>
</dbReference>
<keyword evidence="3" id="KW-0560">Oxidoreductase</keyword>
<dbReference type="Gene3D" id="3.40.50.720">
    <property type="entry name" value="NAD(P)-binding Rossmann-like Domain"/>
    <property type="match status" value="1"/>
</dbReference>
<dbReference type="PANTHER" id="PTHR43362">
    <property type="entry name" value="MANNITOL DEHYDROGENASE DSF1-RELATED"/>
    <property type="match status" value="1"/>
</dbReference>
<dbReference type="RefSeq" id="WP_189226698.1">
    <property type="nucleotide sequence ID" value="NZ_BMRG01000018.1"/>
</dbReference>
<dbReference type="PANTHER" id="PTHR43362:SF1">
    <property type="entry name" value="MANNITOL DEHYDROGENASE 2-RELATED"/>
    <property type="match status" value="1"/>
</dbReference>
<evidence type="ECO:0000256" key="5">
    <source>
        <dbReference type="ARBA" id="ARBA00048615"/>
    </source>
</evidence>
<dbReference type="GO" id="GO:0008926">
    <property type="term" value="F:mannitol-1-phosphate 5-dehydrogenase activity"/>
    <property type="evidence" value="ECO:0007669"/>
    <property type="project" value="UniProtKB-EC"/>
</dbReference>
<evidence type="ECO:0000256" key="2">
    <source>
        <dbReference type="ARBA" id="ARBA00016219"/>
    </source>
</evidence>
<reference evidence="9" key="2">
    <citation type="submission" date="2020-09" db="EMBL/GenBank/DDBJ databases">
        <authorList>
            <person name="Sun Q."/>
            <person name="Ohkuma M."/>
        </authorList>
    </citation>
    <scope>NUCLEOTIDE SEQUENCE</scope>
    <source>
        <strain evidence="9">JCM 3313</strain>
    </source>
</reference>
<organism evidence="9 10">
    <name type="scientific">Saccharothrix coeruleofusca</name>
    <dbReference type="NCBI Taxonomy" id="33919"/>
    <lineage>
        <taxon>Bacteria</taxon>
        <taxon>Bacillati</taxon>
        <taxon>Actinomycetota</taxon>
        <taxon>Actinomycetes</taxon>
        <taxon>Pseudonocardiales</taxon>
        <taxon>Pseudonocardiaceae</taxon>
        <taxon>Saccharothrix</taxon>
    </lineage>
</organism>
<dbReference type="FunFam" id="3.40.50.720:FF:000129">
    <property type="entry name" value="D-mannonate oxidoreductase"/>
    <property type="match status" value="1"/>
</dbReference>
<dbReference type="InterPro" id="IPR023027">
    <property type="entry name" value="Mannitol_DH_CS"/>
</dbReference>
<comment type="similarity">
    <text evidence="6">Belongs to the mannitol dehydrogenase family. UxuB subfamily.</text>
</comment>
<keyword evidence="4" id="KW-0520">NAD</keyword>
<dbReference type="EC" id="1.1.1.17" evidence="1"/>
<accession>A0A918AUF4</accession>
<evidence type="ECO:0000256" key="6">
    <source>
        <dbReference type="ARBA" id="ARBA00061451"/>
    </source>
</evidence>
<evidence type="ECO:0000313" key="9">
    <source>
        <dbReference type="EMBL" id="GGP78298.1"/>
    </source>
</evidence>
<dbReference type="Gene3D" id="1.10.1040.10">
    <property type="entry name" value="N-(1-d-carboxylethyl)-l-norvaline Dehydrogenase, domain 2"/>
    <property type="match status" value="1"/>
</dbReference>
<dbReference type="InterPro" id="IPR008927">
    <property type="entry name" value="6-PGluconate_DH-like_C_sf"/>
</dbReference>
<dbReference type="Proteomes" id="UP000639606">
    <property type="component" value="Unassembled WGS sequence"/>
</dbReference>
<reference evidence="9" key="1">
    <citation type="journal article" date="2014" name="Int. J. Syst. Evol. Microbiol.">
        <title>Complete genome sequence of Corynebacterium casei LMG S-19264T (=DSM 44701T), isolated from a smear-ripened cheese.</title>
        <authorList>
            <consortium name="US DOE Joint Genome Institute (JGI-PGF)"/>
            <person name="Walter F."/>
            <person name="Albersmeier A."/>
            <person name="Kalinowski J."/>
            <person name="Ruckert C."/>
        </authorList>
    </citation>
    <scope>NUCLEOTIDE SEQUENCE</scope>
    <source>
        <strain evidence="9">JCM 3313</strain>
    </source>
</reference>
<feature type="domain" description="Mannitol dehydrogenase N-terminal" evidence="7">
    <location>
        <begin position="27"/>
        <end position="277"/>
    </location>
</feature>
<gene>
    <name evidence="9" type="ORF">GCM10010185_60040</name>
</gene>
<dbReference type="SUPFAM" id="SSF51735">
    <property type="entry name" value="NAD(P)-binding Rossmann-fold domains"/>
    <property type="match status" value="1"/>
</dbReference>
<dbReference type="InterPro" id="IPR050988">
    <property type="entry name" value="Mannitol_DH/Oxidoreductase"/>
</dbReference>
<name>A0A918AUF4_9PSEU</name>
<evidence type="ECO:0000256" key="4">
    <source>
        <dbReference type="ARBA" id="ARBA00023027"/>
    </source>
</evidence>
<dbReference type="Pfam" id="PF01232">
    <property type="entry name" value="Mannitol_dh"/>
    <property type="match status" value="1"/>
</dbReference>
<dbReference type="InterPro" id="IPR013131">
    <property type="entry name" value="Mannitol_DH_N"/>
</dbReference>
<evidence type="ECO:0000313" key="10">
    <source>
        <dbReference type="Proteomes" id="UP000639606"/>
    </source>
</evidence>
<dbReference type="SUPFAM" id="SSF48179">
    <property type="entry name" value="6-phosphogluconate dehydrogenase C-terminal domain-like"/>
    <property type="match status" value="1"/>
</dbReference>
<comment type="caution">
    <text evidence="9">The sequence shown here is derived from an EMBL/GenBank/DDBJ whole genome shotgun (WGS) entry which is preliminary data.</text>
</comment>
<dbReference type="InterPro" id="IPR036291">
    <property type="entry name" value="NAD(P)-bd_dom_sf"/>
</dbReference>
<evidence type="ECO:0000259" key="8">
    <source>
        <dbReference type="Pfam" id="PF08125"/>
    </source>
</evidence>
<dbReference type="GO" id="GO:0019594">
    <property type="term" value="P:mannitol metabolic process"/>
    <property type="evidence" value="ECO:0007669"/>
    <property type="project" value="InterPro"/>
</dbReference>
<protein>
    <recommendedName>
        <fullName evidence="2">Mannitol-1-phosphate 5-dehydrogenase</fullName>
        <ecNumber evidence="1">1.1.1.17</ecNumber>
    </recommendedName>
</protein>
<feature type="domain" description="Mannitol dehydrogenase C-terminal" evidence="8">
    <location>
        <begin position="286"/>
        <end position="474"/>
    </location>
</feature>
<dbReference type="EMBL" id="BMRG01000018">
    <property type="protein sequence ID" value="GGP78298.1"/>
    <property type="molecule type" value="Genomic_DNA"/>
</dbReference>
<dbReference type="InterPro" id="IPR013328">
    <property type="entry name" value="6PGD_dom2"/>
</dbReference>
<proteinExistence type="inferred from homology"/>
<comment type="catalytic activity">
    <reaction evidence="5">
        <text>D-mannitol 1-phosphate + NAD(+) = beta-D-fructose 6-phosphate + NADH + H(+)</text>
        <dbReference type="Rhea" id="RHEA:19661"/>
        <dbReference type="ChEBI" id="CHEBI:15378"/>
        <dbReference type="ChEBI" id="CHEBI:57540"/>
        <dbReference type="ChEBI" id="CHEBI:57634"/>
        <dbReference type="ChEBI" id="CHEBI:57945"/>
        <dbReference type="ChEBI" id="CHEBI:61381"/>
        <dbReference type="EC" id="1.1.1.17"/>
    </reaction>
</comment>
<dbReference type="PROSITE" id="PS00974">
    <property type="entry name" value="MANNITOL_DHGENASE"/>
    <property type="match status" value="1"/>
</dbReference>
<dbReference type="InterPro" id="IPR000669">
    <property type="entry name" value="Mannitol_DH"/>
</dbReference>
<dbReference type="PRINTS" id="PR00084">
    <property type="entry name" value="MTLDHDRGNASE"/>
</dbReference>
<sequence length="504" mass="56071">MPPLNATTLAEHAVPVPTYDRDRVRTGIVHFGVGGFHRAHQAVYLDELMRRGQAMDWGICGVGLLPADRRMQRVLQAQDHLYTVVTKHADGTREARVVGSVVQYLYAPDDPEAVVRKLADETTRVVSLTITEGGYNVDTATGRFDAGNPAVLADLEPGAALRSAFGLVVEALVRRRERGVPPFTVVSCDNVPANGEVARRCFAAFATLRDPELGEWVRREVRFPNSMVDRITPVTTDEDRVDLARRFGVEDGWPVVCEPFTQWVLEDSFTMGRPPLEEVGVQLVDDVEPYELMKLRLLNASHQVLCYLGSLVGYRFAHEVCRDPLFASFLLGYMEREASPTLRPVPGVDLDRYRLRLLERFGNAEVADTLERLCADTSDRIPKFLLPVVRENLAAGGEVEHAAVVVAAWARYVEGVDERGGEIRAVDRLREPLAAAARRWREDPLAFLRRREVFGDLVDNPRFTAAYVNALTSLHLRGVRSVIGEVVAHHLPVTAPDALSGVDR</sequence>
<dbReference type="AlphaFoldDB" id="A0A918AUF4"/>
<evidence type="ECO:0000259" key="7">
    <source>
        <dbReference type="Pfam" id="PF01232"/>
    </source>
</evidence>
<evidence type="ECO:0000256" key="1">
    <source>
        <dbReference type="ARBA" id="ARBA00012939"/>
    </source>
</evidence>
<keyword evidence="10" id="KW-1185">Reference proteome</keyword>
<evidence type="ECO:0000256" key="3">
    <source>
        <dbReference type="ARBA" id="ARBA00023002"/>
    </source>
</evidence>